<dbReference type="Proteomes" id="UP000186168">
    <property type="component" value="Unassembled WGS sequence"/>
</dbReference>
<evidence type="ECO:0000313" key="3">
    <source>
        <dbReference type="Proteomes" id="UP000186168"/>
    </source>
</evidence>
<dbReference type="EMBL" id="ASQP01000035">
    <property type="protein sequence ID" value="OMI41181.1"/>
    <property type="molecule type" value="Genomic_DNA"/>
</dbReference>
<comment type="caution">
    <text evidence="2">The sequence shown here is derived from an EMBL/GenBank/DDBJ whole genome shotgun (WGS) entry which is preliminary data.</text>
</comment>
<dbReference type="CDD" id="cd02440">
    <property type="entry name" value="AdoMet_MTases"/>
    <property type="match status" value="1"/>
</dbReference>
<gene>
    <name evidence="2" type="ORF">SPAR_02181</name>
</gene>
<dbReference type="SUPFAM" id="SSF53335">
    <property type="entry name" value="S-adenosyl-L-methionine-dependent methyltransferases"/>
    <property type="match status" value="1"/>
</dbReference>
<name>A0A1R1SS77_9ACTN</name>
<organism evidence="2 3">
    <name type="scientific">Streptomyces sparsogenes DSM 40356</name>
    <dbReference type="NCBI Taxonomy" id="1331668"/>
    <lineage>
        <taxon>Bacteria</taxon>
        <taxon>Bacillati</taxon>
        <taxon>Actinomycetota</taxon>
        <taxon>Actinomycetes</taxon>
        <taxon>Kitasatosporales</taxon>
        <taxon>Streptomycetaceae</taxon>
        <taxon>Streptomyces</taxon>
    </lineage>
</organism>
<dbReference type="InterPro" id="IPR041698">
    <property type="entry name" value="Methyltransf_25"/>
</dbReference>
<reference evidence="2 3" key="1">
    <citation type="submission" date="2013-05" db="EMBL/GenBank/DDBJ databases">
        <title>Genome sequence of Streptomyces sparsogenes DSM 40356.</title>
        <authorList>
            <person name="Coyne S."/>
            <person name="Seebeck F.P."/>
        </authorList>
    </citation>
    <scope>NUCLEOTIDE SEQUENCE [LARGE SCALE GENOMIC DNA]</scope>
    <source>
        <strain evidence="2 3">DSM 40356</strain>
    </source>
</reference>
<dbReference type="STRING" id="67365.GCA_001704635_00858"/>
<keyword evidence="3" id="KW-1185">Reference proteome</keyword>
<evidence type="ECO:0000259" key="1">
    <source>
        <dbReference type="Pfam" id="PF13649"/>
    </source>
</evidence>
<dbReference type="Gene3D" id="3.40.50.150">
    <property type="entry name" value="Vaccinia Virus protein VP39"/>
    <property type="match status" value="1"/>
</dbReference>
<sequence>MTVSERYRQAWEGYWRNTSDAPGEAIWDTDPSLAAIPHLRLLTPYADTGLPIVDLGCGNGTQTRCLAAHFPRALGVDLSRAAIDHARRADTAKVAEFEQLNLTDAEAVRELHERLGDANVYLRAVIHQSDPSDRRPVAEAVATLLGRRGRAFVAELTEESKTVLRLAAQDPGGPPPKLRRVFDHGLRPADAQDAEVPELLREAGLTVLAQGPTTLPQTEYRADGTRIDLPARWFVVAPGTAPPGEASRA</sequence>
<feature type="domain" description="Methyltransferase" evidence="1">
    <location>
        <begin position="52"/>
        <end position="147"/>
    </location>
</feature>
<accession>A0A1R1SS77</accession>
<dbReference type="InterPro" id="IPR029063">
    <property type="entry name" value="SAM-dependent_MTases_sf"/>
</dbReference>
<evidence type="ECO:0000313" key="2">
    <source>
        <dbReference type="EMBL" id="OMI41181.1"/>
    </source>
</evidence>
<dbReference type="Pfam" id="PF13649">
    <property type="entry name" value="Methyltransf_25"/>
    <property type="match status" value="1"/>
</dbReference>
<dbReference type="GeneID" id="96745999"/>
<proteinExistence type="predicted"/>
<dbReference type="GO" id="GO:0008168">
    <property type="term" value="F:methyltransferase activity"/>
    <property type="evidence" value="ECO:0007669"/>
    <property type="project" value="UniProtKB-ARBA"/>
</dbReference>
<dbReference type="AlphaFoldDB" id="A0A1R1SS77"/>
<protein>
    <recommendedName>
        <fullName evidence="1">Methyltransferase domain-containing protein</fullName>
    </recommendedName>
</protein>
<dbReference type="RefSeq" id="WP_065965759.1">
    <property type="nucleotide sequence ID" value="NZ_ASQP01000035.1"/>
</dbReference>